<keyword evidence="10" id="KW-0539">Nucleus</keyword>
<evidence type="ECO:0000256" key="5">
    <source>
        <dbReference type="ARBA" id="ARBA00022737"/>
    </source>
</evidence>
<dbReference type="OrthoDB" id="9890280at2759"/>
<feature type="compositionally biased region" description="Pro residues" evidence="12">
    <location>
        <begin position="76"/>
        <end position="86"/>
    </location>
</feature>
<evidence type="ECO:0000256" key="1">
    <source>
        <dbReference type="ARBA" id="ARBA00004123"/>
    </source>
</evidence>
<sequence length="550" mass="59318">MAPPSKKKRREVEEEEGDDQVESRTSQPSELSADLRSRLRSAFSYQGKFTAPSPAPAPPPPAANPTPAPKRRKPDPPSPQPAPLPPSYHFDTVPPHIPRGPLPRRLARSLAETHPMSARRYMDLSLPSYVRSLRAFRVSDTLGGHFDRRVTVIQWHPDSRFPTTLALASKGGDVIWWDQAKYAAHRGFAREGADPEVDAPDAPFLYGQGAGGSITAMKFHPTEPNMIFTASIDGTLRKQDFEGRSGASFLDTMHREKWFTALDVQPELKLLLAGSNTGVCSLVDFEGRVAWSGKLHKGKCHDVEFHPVESHLVVTAGNDKVARVWDVRMMRKKAVDELPAPLQVMEHQGIINCATFSPFAPYTLLTTSQNSECRFYDLSDPSPALAPACILPHPHRPFQHLTPIKAEWSPVHPDLCVVGRYPEDAADRRTVDVFQYKPGAPCPVALVARIEDPRVGGIQCLAKFNNTGDVLATCSGFTTYLWTASDLSSTNAGGARSGGGGGGGGNGRGGPGGGGGGPGGGPKRKPRGKEPGKELGKNAGKEKGSGKHAA</sequence>
<feature type="compositionally biased region" description="Pro residues" evidence="12">
    <location>
        <begin position="53"/>
        <end position="68"/>
    </location>
</feature>
<dbReference type="AlphaFoldDB" id="A0A4P9WPB0"/>
<organism evidence="13 14">
    <name type="scientific">Blyttiomyces helicus</name>
    <dbReference type="NCBI Taxonomy" id="388810"/>
    <lineage>
        <taxon>Eukaryota</taxon>
        <taxon>Fungi</taxon>
        <taxon>Fungi incertae sedis</taxon>
        <taxon>Chytridiomycota</taxon>
        <taxon>Chytridiomycota incertae sedis</taxon>
        <taxon>Chytridiomycetes</taxon>
        <taxon>Chytridiomycetes incertae sedis</taxon>
        <taxon>Blyttiomyces</taxon>
    </lineage>
</organism>
<evidence type="ECO:0000256" key="6">
    <source>
        <dbReference type="ARBA" id="ARBA00022763"/>
    </source>
</evidence>
<keyword evidence="5" id="KW-0677">Repeat</keyword>
<evidence type="ECO:0000256" key="7">
    <source>
        <dbReference type="ARBA" id="ARBA00022786"/>
    </source>
</evidence>
<dbReference type="GO" id="GO:0006281">
    <property type="term" value="P:DNA repair"/>
    <property type="evidence" value="ECO:0007669"/>
    <property type="project" value="UniProtKB-KW"/>
</dbReference>
<evidence type="ECO:0000256" key="8">
    <source>
        <dbReference type="ARBA" id="ARBA00023125"/>
    </source>
</evidence>
<evidence type="ECO:0000256" key="11">
    <source>
        <dbReference type="PROSITE-ProRule" id="PRU00221"/>
    </source>
</evidence>
<proteinExistence type="inferred from homology"/>
<evidence type="ECO:0000256" key="9">
    <source>
        <dbReference type="ARBA" id="ARBA00023204"/>
    </source>
</evidence>
<evidence type="ECO:0000256" key="10">
    <source>
        <dbReference type="ARBA" id="ARBA00023242"/>
    </source>
</evidence>
<evidence type="ECO:0000313" key="14">
    <source>
        <dbReference type="Proteomes" id="UP000269721"/>
    </source>
</evidence>
<feature type="region of interest" description="Disordered" evidence="12">
    <location>
        <begin position="489"/>
        <end position="550"/>
    </location>
</feature>
<reference evidence="14" key="1">
    <citation type="journal article" date="2018" name="Nat. Microbiol.">
        <title>Leveraging single-cell genomics to expand the fungal tree of life.</title>
        <authorList>
            <person name="Ahrendt S.R."/>
            <person name="Quandt C.A."/>
            <person name="Ciobanu D."/>
            <person name="Clum A."/>
            <person name="Salamov A."/>
            <person name="Andreopoulos B."/>
            <person name="Cheng J.F."/>
            <person name="Woyke T."/>
            <person name="Pelin A."/>
            <person name="Henrissat B."/>
            <person name="Reynolds N.K."/>
            <person name="Benny G.L."/>
            <person name="Smith M.E."/>
            <person name="James T.Y."/>
            <person name="Grigoriev I.V."/>
        </authorList>
    </citation>
    <scope>NUCLEOTIDE SEQUENCE [LARGE SCALE GENOMIC DNA]</scope>
</reference>
<keyword evidence="9" id="KW-0234">DNA repair</keyword>
<accession>A0A4P9WPB0</accession>
<dbReference type="GO" id="GO:0009411">
    <property type="term" value="P:response to UV"/>
    <property type="evidence" value="ECO:0007669"/>
    <property type="project" value="TreeGrafter"/>
</dbReference>
<feature type="repeat" description="WD" evidence="11">
    <location>
        <begin position="293"/>
        <end position="335"/>
    </location>
</feature>
<dbReference type="InterPro" id="IPR036322">
    <property type="entry name" value="WD40_repeat_dom_sf"/>
</dbReference>
<feature type="compositionally biased region" description="Gly residues" evidence="12">
    <location>
        <begin position="495"/>
        <end position="521"/>
    </location>
</feature>
<feature type="compositionally biased region" description="Basic and acidic residues" evidence="12">
    <location>
        <begin position="528"/>
        <end position="550"/>
    </location>
</feature>
<feature type="region of interest" description="Disordered" evidence="12">
    <location>
        <begin position="1"/>
        <end position="103"/>
    </location>
</feature>
<dbReference type="EMBL" id="KZ994187">
    <property type="protein sequence ID" value="RKO93568.1"/>
    <property type="molecule type" value="Genomic_DNA"/>
</dbReference>
<dbReference type="Gene3D" id="2.130.10.10">
    <property type="entry name" value="YVTN repeat-like/Quinoprotein amine dehydrogenase"/>
    <property type="match status" value="1"/>
</dbReference>
<dbReference type="GO" id="GO:0003684">
    <property type="term" value="F:damaged DNA binding"/>
    <property type="evidence" value="ECO:0007669"/>
    <property type="project" value="InterPro"/>
</dbReference>
<dbReference type="InterPro" id="IPR015943">
    <property type="entry name" value="WD40/YVTN_repeat-like_dom_sf"/>
</dbReference>
<dbReference type="PANTHER" id="PTHR15169:SF0">
    <property type="entry name" value="DNA DAMAGE-BINDING PROTEIN 2"/>
    <property type="match status" value="1"/>
</dbReference>
<evidence type="ECO:0000313" key="13">
    <source>
        <dbReference type="EMBL" id="RKO93568.1"/>
    </source>
</evidence>
<dbReference type="SUPFAM" id="SSF50978">
    <property type="entry name" value="WD40 repeat-like"/>
    <property type="match status" value="1"/>
</dbReference>
<dbReference type="PANTHER" id="PTHR15169">
    <property type="entry name" value="DAMAGE-SPECIFIC DNA BINDING PROTEIN 2"/>
    <property type="match status" value="1"/>
</dbReference>
<keyword evidence="6" id="KW-0227">DNA damage</keyword>
<evidence type="ECO:0000256" key="4">
    <source>
        <dbReference type="ARBA" id="ARBA00022574"/>
    </source>
</evidence>
<evidence type="ECO:0000256" key="2">
    <source>
        <dbReference type="ARBA" id="ARBA00005434"/>
    </source>
</evidence>
<evidence type="ECO:0000256" key="3">
    <source>
        <dbReference type="ARBA" id="ARBA00014580"/>
    </source>
</evidence>
<keyword evidence="4 11" id="KW-0853">WD repeat</keyword>
<dbReference type="PROSITE" id="PS00678">
    <property type="entry name" value="WD_REPEATS_1"/>
    <property type="match status" value="1"/>
</dbReference>
<dbReference type="Proteomes" id="UP000269721">
    <property type="component" value="Unassembled WGS sequence"/>
</dbReference>
<keyword evidence="8" id="KW-0238">DNA-binding</keyword>
<gene>
    <name evidence="13" type="ORF">BDK51DRAFT_30099</name>
</gene>
<comment type="subcellular location">
    <subcellularLocation>
        <location evidence="1">Nucleus</location>
    </subcellularLocation>
</comment>
<dbReference type="GO" id="GO:0080008">
    <property type="term" value="C:Cul4-RING E3 ubiquitin ligase complex"/>
    <property type="evidence" value="ECO:0007669"/>
    <property type="project" value="InterPro"/>
</dbReference>
<keyword evidence="14" id="KW-1185">Reference proteome</keyword>
<dbReference type="PROSITE" id="PS50082">
    <property type="entry name" value="WD_REPEATS_2"/>
    <property type="match status" value="1"/>
</dbReference>
<evidence type="ECO:0000256" key="12">
    <source>
        <dbReference type="SAM" id="MobiDB-lite"/>
    </source>
</evidence>
<comment type="similarity">
    <text evidence="2">Belongs to the WD repeat DDB2/WDR76 family.</text>
</comment>
<dbReference type="GO" id="GO:0005634">
    <property type="term" value="C:nucleus"/>
    <property type="evidence" value="ECO:0007669"/>
    <property type="project" value="UniProtKB-SubCell"/>
</dbReference>
<dbReference type="InterPro" id="IPR019775">
    <property type="entry name" value="WD40_repeat_CS"/>
</dbReference>
<keyword evidence="7" id="KW-0833">Ubl conjugation pathway</keyword>
<dbReference type="Pfam" id="PF00400">
    <property type="entry name" value="WD40"/>
    <property type="match status" value="3"/>
</dbReference>
<protein>
    <recommendedName>
        <fullName evidence="3">DNA damage-binding protein 2</fullName>
    </recommendedName>
</protein>
<dbReference type="InterPro" id="IPR033312">
    <property type="entry name" value="DDB2"/>
</dbReference>
<dbReference type="InterPro" id="IPR001680">
    <property type="entry name" value="WD40_rpt"/>
</dbReference>
<dbReference type="SMART" id="SM00320">
    <property type="entry name" value="WD40"/>
    <property type="match status" value="6"/>
</dbReference>
<name>A0A4P9WPB0_9FUNG</name>